<organism evidence="2 3">
    <name type="scientific">Brassica cretica</name>
    <name type="common">Mustard</name>
    <dbReference type="NCBI Taxonomy" id="69181"/>
    <lineage>
        <taxon>Eukaryota</taxon>
        <taxon>Viridiplantae</taxon>
        <taxon>Streptophyta</taxon>
        <taxon>Embryophyta</taxon>
        <taxon>Tracheophyta</taxon>
        <taxon>Spermatophyta</taxon>
        <taxon>Magnoliopsida</taxon>
        <taxon>eudicotyledons</taxon>
        <taxon>Gunneridae</taxon>
        <taxon>Pentapetalae</taxon>
        <taxon>rosids</taxon>
        <taxon>malvids</taxon>
        <taxon>Brassicales</taxon>
        <taxon>Brassicaceae</taxon>
        <taxon>Brassiceae</taxon>
        <taxon>Brassica</taxon>
    </lineage>
</organism>
<sequence length="161" mass="18070">MERTSIPSQRINDFILCPRKVADHEVECCSMLSIAYLSASSSECSTVSCLIKFGVPINWIFPMLSFQTHPIPLNLFVEVHEPSTMQILPKLKACILQQFVHVEVKQNVAIALTLILLAALPSVLGYLPLWLTVMIMFCFSKAFLKQFLLTYSVLYITGAVT</sequence>
<name>A0ABQ7AE06_BRACR</name>
<keyword evidence="3" id="KW-1185">Reference proteome</keyword>
<evidence type="ECO:0000313" key="2">
    <source>
        <dbReference type="EMBL" id="KAF3495974.1"/>
    </source>
</evidence>
<keyword evidence="1" id="KW-0472">Membrane</keyword>
<gene>
    <name evidence="2" type="ORF">DY000_02057151</name>
</gene>
<keyword evidence="1" id="KW-1133">Transmembrane helix</keyword>
<feature type="transmembrane region" description="Helical" evidence="1">
    <location>
        <begin position="108"/>
        <end position="127"/>
    </location>
</feature>
<reference evidence="2 3" key="1">
    <citation type="journal article" date="2020" name="BMC Genomics">
        <title>Intraspecific diversification of the crop wild relative Brassica cretica Lam. using demographic model selection.</title>
        <authorList>
            <person name="Kioukis A."/>
            <person name="Michalopoulou V.A."/>
            <person name="Briers L."/>
            <person name="Pirintsos S."/>
            <person name="Studholme D.J."/>
            <person name="Pavlidis P."/>
            <person name="Sarris P.F."/>
        </authorList>
    </citation>
    <scope>NUCLEOTIDE SEQUENCE [LARGE SCALE GENOMIC DNA]</scope>
    <source>
        <strain evidence="3">cv. PFS-1207/04</strain>
    </source>
</reference>
<proteinExistence type="predicted"/>
<keyword evidence="1" id="KW-0812">Transmembrane</keyword>
<accession>A0ABQ7AE06</accession>
<comment type="caution">
    <text evidence="2">The sequence shown here is derived from an EMBL/GenBank/DDBJ whole genome shotgun (WGS) entry which is preliminary data.</text>
</comment>
<evidence type="ECO:0000313" key="3">
    <source>
        <dbReference type="Proteomes" id="UP000266723"/>
    </source>
</evidence>
<dbReference type="Proteomes" id="UP000266723">
    <property type="component" value="Unassembled WGS sequence"/>
</dbReference>
<evidence type="ECO:0000256" key="1">
    <source>
        <dbReference type="SAM" id="Phobius"/>
    </source>
</evidence>
<dbReference type="EMBL" id="QGKV02002055">
    <property type="protein sequence ID" value="KAF3495974.1"/>
    <property type="molecule type" value="Genomic_DNA"/>
</dbReference>
<protein>
    <submittedName>
        <fullName evidence="2">Uncharacterized protein</fullName>
    </submittedName>
</protein>